<dbReference type="Pfam" id="PF00462">
    <property type="entry name" value="Glutaredoxin"/>
    <property type="match status" value="1"/>
</dbReference>
<gene>
    <name evidence="2" type="ORF">A2361_00260</name>
</gene>
<dbReference type="SUPFAM" id="SSF52833">
    <property type="entry name" value="Thioredoxin-like"/>
    <property type="match status" value="1"/>
</dbReference>
<reference evidence="2 3" key="1">
    <citation type="journal article" date="2016" name="Nat. Commun.">
        <title>Thousands of microbial genomes shed light on interconnected biogeochemical processes in an aquifer system.</title>
        <authorList>
            <person name="Anantharaman K."/>
            <person name="Brown C.T."/>
            <person name="Hug L.A."/>
            <person name="Sharon I."/>
            <person name="Castelle C.J."/>
            <person name="Probst A.J."/>
            <person name="Thomas B.C."/>
            <person name="Singh A."/>
            <person name="Wilkins M.J."/>
            <person name="Karaoz U."/>
            <person name="Brodie E.L."/>
            <person name="Williams K.H."/>
            <person name="Hubbard S.S."/>
            <person name="Banfield J.F."/>
        </authorList>
    </citation>
    <scope>NUCLEOTIDE SEQUENCE [LARGE SCALE GENOMIC DNA]</scope>
</reference>
<dbReference type="Proteomes" id="UP000178848">
    <property type="component" value="Unassembled WGS sequence"/>
</dbReference>
<dbReference type="EMBL" id="MGHZ01000002">
    <property type="protein sequence ID" value="OGM81787.1"/>
    <property type="molecule type" value="Genomic_DNA"/>
</dbReference>
<feature type="domain" description="Glutaredoxin" evidence="1">
    <location>
        <begin position="3"/>
        <end position="54"/>
    </location>
</feature>
<proteinExistence type="predicted"/>
<sequence length="84" mass="9084">MNITVYSTTTCPYCKMLKDYLKEKSIVFTEKLVDQDEAARDEMAAASGGFLGVPFTLVVKDGGSKETIIGFDKGKLNSVLGIQG</sequence>
<dbReference type="CDD" id="cd02976">
    <property type="entry name" value="NrdH"/>
    <property type="match status" value="1"/>
</dbReference>
<dbReference type="InterPro" id="IPR002109">
    <property type="entry name" value="Glutaredoxin"/>
</dbReference>
<organism evidence="2 3">
    <name type="scientific">Candidatus Woesebacteria bacterium RIFOXYB1_FULL_40_26</name>
    <dbReference type="NCBI Taxonomy" id="1802539"/>
    <lineage>
        <taxon>Bacteria</taxon>
        <taxon>Candidatus Woeseibacteriota</taxon>
    </lineage>
</organism>
<dbReference type="InterPro" id="IPR036249">
    <property type="entry name" value="Thioredoxin-like_sf"/>
</dbReference>
<accession>A0A1F8CZK8</accession>
<dbReference type="Gene3D" id="3.40.30.10">
    <property type="entry name" value="Glutaredoxin"/>
    <property type="match status" value="1"/>
</dbReference>
<dbReference type="PROSITE" id="PS51354">
    <property type="entry name" value="GLUTAREDOXIN_2"/>
    <property type="match status" value="1"/>
</dbReference>
<evidence type="ECO:0000259" key="1">
    <source>
        <dbReference type="Pfam" id="PF00462"/>
    </source>
</evidence>
<protein>
    <recommendedName>
        <fullName evidence="1">Glutaredoxin domain-containing protein</fullName>
    </recommendedName>
</protein>
<evidence type="ECO:0000313" key="2">
    <source>
        <dbReference type="EMBL" id="OGM81787.1"/>
    </source>
</evidence>
<evidence type="ECO:0000313" key="3">
    <source>
        <dbReference type="Proteomes" id="UP000178848"/>
    </source>
</evidence>
<name>A0A1F8CZK8_9BACT</name>
<dbReference type="AlphaFoldDB" id="A0A1F8CZK8"/>
<comment type="caution">
    <text evidence="2">The sequence shown here is derived from an EMBL/GenBank/DDBJ whole genome shotgun (WGS) entry which is preliminary data.</text>
</comment>